<gene>
    <name evidence="3" type="ORF">FFLO_01390</name>
</gene>
<feature type="compositionally biased region" description="Basic residues" evidence="1">
    <location>
        <begin position="32"/>
        <end position="41"/>
    </location>
</feature>
<keyword evidence="2" id="KW-0812">Transmembrane</keyword>
<organism evidence="3 4">
    <name type="scientific">Filobasidium floriforme</name>
    <dbReference type="NCBI Taxonomy" id="5210"/>
    <lineage>
        <taxon>Eukaryota</taxon>
        <taxon>Fungi</taxon>
        <taxon>Dikarya</taxon>
        <taxon>Basidiomycota</taxon>
        <taxon>Agaricomycotina</taxon>
        <taxon>Tremellomycetes</taxon>
        <taxon>Filobasidiales</taxon>
        <taxon>Filobasidiaceae</taxon>
        <taxon>Filobasidium</taxon>
    </lineage>
</organism>
<evidence type="ECO:0000313" key="3">
    <source>
        <dbReference type="EMBL" id="KAG7566889.1"/>
    </source>
</evidence>
<reference evidence="3" key="1">
    <citation type="submission" date="2020-04" db="EMBL/GenBank/DDBJ databases">
        <title>Analysis of mating type loci in Filobasidium floriforme.</title>
        <authorList>
            <person name="Nowrousian M."/>
        </authorList>
    </citation>
    <scope>NUCLEOTIDE SEQUENCE</scope>
    <source>
        <strain evidence="3">CBS 6242</strain>
    </source>
</reference>
<feature type="region of interest" description="Disordered" evidence="1">
    <location>
        <begin position="196"/>
        <end position="261"/>
    </location>
</feature>
<sequence>MSLKTSTLRANFSLSGRPNPNNITPPTSPLRSRIRITKHTSRPYTPGNSKPKPNGVAGTTSGGVGTAGSVGGGGVGGSAAGTSTLGSGSGLGMGATAGVNAAGAAGKKAPSKHIVWYREMLIAMMPVIGIGTAIFFALQLIQTHLSHSRSLHDAQIRITHLESELAHLQTIQRRQAASWGDSLGRVIKHVQKVAVGPSTTSTSTPAAGAGAAGAEDGKGATDAMTSTGTGTPNISSSTSTPTQLQPTSTSAPAPLADKADQTRRTVKEGLMDVESGMESLVGRVKDEFGVAVNEDGVSDGGKKRGRGWRGWVGL</sequence>
<keyword evidence="4" id="KW-1185">Reference proteome</keyword>
<feature type="transmembrane region" description="Helical" evidence="2">
    <location>
        <begin position="121"/>
        <end position="141"/>
    </location>
</feature>
<keyword evidence="2" id="KW-1133">Transmembrane helix</keyword>
<keyword evidence="2" id="KW-0472">Membrane</keyword>
<dbReference type="EMBL" id="JABELV010000019">
    <property type="protein sequence ID" value="KAG7566889.1"/>
    <property type="molecule type" value="Genomic_DNA"/>
</dbReference>
<comment type="caution">
    <text evidence="3">The sequence shown here is derived from an EMBL/GenBank/DDBJ whole genome shotgun (WGS) entry which is preliminary data.</text>
</comment>
<evidence type="ECO:0000256" key="1">
    <source>
        <dbReference type="SAM" id="MobiDB-lite"/>
    </source>
</evidence>
<protein>
    <submittedName>
        <fullName evidence="3">Uncharacterized protein</fullName>
    </submittedName>
</protein>
<accession>A0A8K0JPQ9</accession>
<feature type="compositionally biased region" description="Gly residues" evidence="1">
    <location>
        <begin position="60"/>
        <end position="69"/>
    </location>
</feature>
<proteinExistence type="predicted"/>
<feature type="compositionally biased region" description="Polar residues" evidence="1">
    <location>
        <begin position="1"/>
        <end position="16"/>
    </location>
</feature>
<dbReference type="AlphaFoldDB" id="A0A8K0JPQ9"/>
<evidence type="ECO:0000256" key="2">
    <source>
        <dbReference type="SAM" id="Phobius"/>
    </source>
</evidence>
<dbReference type="Proteomes" id="UP000812966">
    <property type="component" value="Unassembled WGS sequence"/>
</dbReference>
<name>A0A8K0JPQ9_9TREE</name>
<evidence type="ECO:0000313" key="4">
    <source>
        <dbReference type="Proteomes" id="UP000812966"/>
    </source>
</evidence>
<feature type="compositionally biased region" description="Low complexity" evidence="1">
    <location>
        <begin position="196"/>
        <end position="250"/>
    </location>
</feature>
<feature type="region of interest" description="Disordered" evidence="1">
    <location>
        <begin position="1"/>
        <end position="69"/>
    </location>
</feature>